<dbReference type="Pfam" id="PF06271">
    <property type="entry name" value="RDD"/>
    <property type="match status" value="1"/>
</dbReference>
<evidence type="ECO:0000313" key="8">
    <source>
        <dbReference type="EMBL" id="AIQ14321.1"/>
    </source>
</evidence>
<feature type="transmembrane region" description="Helical" evidence="6">
    <location>
        <begin position="16"/>
        <end position="36"/>
    </location>
</feature>
<evidence type="ECO:0000313" key="9">
    <source>
        <dbReference type="Proteomes" id="UP000029409"/>
    </source>
</evidence>
<dbReference type="PANTHER" id="PTHR36115">
    <property type="entry name" value="PROLINE-RICH ANTIGEN HOMOLOG-RELATED"/>
    <property type="match status" value="1"/>
</dbReference>
<keyword evidence="2" id="KW-1003">Cell membrane</keyword>
<feature type="transmembrane region" description="Helical" evidence="6">
    <location>
        <begin position="138"/>
        <end position="158"/>
    </location>
</feature>
<feature type="transmembrane region" description="Helical" evidence="6">
    <location>
        <begin position="97"/>
        <end position="118"/>
    </location>
</feature>
<keyword evidence="3 6" id="KW-0812">Transmembrane</keyword>
<dbReference type="AlphaFoldDB" id="A0A089HQN9"/>
<evidence type="ECO:0000256" key="3">
    <source>
        <dbReference type="ARBA" id="ARBA00022692"/>
    </source>
</evidence>
<dbReference type="OrthoDB" id="9793824at2"/>
<evidence type="ECO:0000256" key="4">
    <source>
        <dbReference type="ARBA" id="ARBA00022989"/>
    </source>
</evidence>
<gene>
    <name evidence="8" type="ORF">PDUR_22255</name>
</gene>
<proteinExistence type="predicted"/>
<keyword evidence="9" id="KW-1185">Reference proteome</keyword>
<comment type="subcellular location">
    <subcellularLocation>
        <location evidence="1">Cell membrane</location>
        <topology evidence="1">Multi-pass membrane protein</topology>
    </subcellularLocation>
</comment>
<evidence type="ECO:0000256" key="2">
    <source>
        <dbReference type="ARBA" id="ARBA00022475"/>
    </source>
</evidence>
<reference evidence="8 9" key="1">
    <citation type="submission" date="2014-08" db="EMBL/GenBank/DDBJ databases">
        <title>Comparative genomics of the Paenibacillus odorifer group.</title>
        <authorList>
            <person name="den Bakker H.C."/>
            <person name="Tsai Y.-C."/>
            <person name="Martin N."/>
            <person name="Korlach J."/>
            <person name="Wiedmann M."/>
        </authorList>
    </citation>
    <scope>NUCLEOTIDE SEQUENCE [LARGE SCALE GENOMIC DNA]</scope>
    <source>
        <strain evidence="8 9">DSM 1735</strain>
    </source>
</reference>
<feature type="transmembrane region" description="Helical" evidence="6">
    <location>
        <begin position="56"/>
        <end position="76"/>
    </location>
</feature>
<keyword evidence="5 6" id="KW-0472">Membrane</keyword>
<keyword evidence="4 6" id="KW-1133">Transmembrane helix</keyword>
<accession>A0A089HQN9</accession>
<dbReference type="KEGG" id="pdu:PDUR_22255"/>
<sequence>MEEEVKIQYVGFGKRILISIIDIIMFIPIIYVYQFIMKLSLEGRSILPITIYYISLNLYLTFMVTRFGGTPGRLILKAKITNISGEKLSVMQAFLRTITYIPSSIAFIVSVQLVINQLNSAGLQGKEIMEFYSLHKESNIFDFVGSIVVFIDILWILFNKKKRALHDYIAGSYVVYKGKMIDKK</sequence>
<dbReference type="GO" id="GO:0005886">
    <property type="term" value="C:plasma membrane"/>
    <property type="evidence" value="ECO:0007669"/>
    <property type="project" value="UniProtKB-SubCell"/>
</dbReference>
<evidence type="ECO:0000256" key="1">
    <source>
        <dbReference type="ARBA" id="ARBA00004651"/>
    </source>
</evidence>
<dbReference type="RefSeq" id="WP_042208100.1">
    <property type="nucleotide sequence ID" value="NZ_CP009288.1"/>
</dbReference>
<name>A0A089HQN9_PAEDU</name>
<dbReference type="Proteomes" id="UP000029409">
    <property type="component" value="Chromosome"/>
</dbReference>
<organism evidence="8 9">
    <name type="scientific">Paenibacillus durus</name>
    <name type="common">Paenibacillus azotofixans</name>
    <dbReference type="NCBI Taxonomy" id="44251"/>
    <lineage>
        <taxon>Bacteria</taxon>
        <taxon>Bacillati</taxon>
        <taxon>Bacillota</taxon>
        <taxon>Bacilli</taxon>
        <taxon>Bacillales</taxon>
        <taxon>Paenibacillaceae</taxon>
        <taxon>Paenibacillus</taxon>
    </lineage>
</organism>
<evidence type="ECO:0000256" key="5">
    <source>
        <dbReference type="ARBA" id="ARBA00023136"/>
    </source>
</evidence>
<protein>
    <recommendedName>
        <fullName evidence="7">RDD domain-containing protein</fullName>
    </recommendedName>
</protein>
<dbReference type="InterPro" id="IPR010432">
    <property type="entry name" value="RDD"/>
</dbReference>
<evidence type="ECO:0000259" key="7">
    <source>
        <dbReference type="Pfam" id="PF06271"/>
    </source>
</evidence>
<dbReference type="eggNOG" id="COG1714">
    <property type="taxonomic scope" value="Bacteria"/>
</dbReference>
<evidence type="ECO:0000256" key="6">
    <source>
        <dbReference type="SAM" id="Phobius"/>
    </source>
</evidence>
<dbReference type="EMBL" id="CP009288">
    <property type="protein sequence ID" value="AIQ14321.1"/>
    <property type="molecule type" value="Genomic_DNA"/>
</dbReference>
<dbReference type="InterPro" id="IPR051791">
    <property type="entry name" value="Pra-immunoreactive"/>
</dbReference>
<feature type="domain" description="RDD" evidence="7">
    <location>
        <begin position="9"/>
        <end position="171"/>
    </location>
</feature>
<dbReference type="STRING" id="44251.PDUR_22255"/>